<sequence>MPPVYIGVGGLVLRGHKGDLVRFFELPPTETLRGDFHCALRKRVLLQGRMYVFDHYVCFYSAVFGFAKKRRINMRTIVNAMDSAESPMSRAEGLEADHEHSVGVGRLLLSLGGRLADGARGLLESGIDVLLNLTQCQATPQMRFFTAVVVLMFAVNLVCMLGYVWPTGAVHGGGETSLPYRAAPAPGGGAAADLAAAAASAAGSFGGSSFGGFGGGGGGGGGEMSYWAGRVALLQAEMQLLQGRLETVSREVGLVVGHLAALSAAAGEAVAAAAAGAATGDGTAAAAAAEAVAEAVAAVSREL</sequence>
<name>A0A2J8AB38_9CHLO</name>
<keyword evidence="4" id="KW-1185">Reference proteome</keyword>
<reference evidence="3 4" key="1">
    <citation type="journal article" date="2017" name="Mol. Biol. Evol.">
        <title>The 4-celled Tetrabaena socialis nuclear genome reveals the essential components for genetic control of cell number at the origin of multicellularity in the volvocine lineage.</title>
        <authorList>
            <person name="Featherston J."/>
            <person name="Arakaki Y."/>
            <person name="Hanschen E.R."/>
            <person name="Ferris P.J."/>
            <person name="Michod R.E."/>
            <person name="Olson B.J.S.C."/>
            <person name="Nozaki H."/>
            <person name="Durand P.M."/>
        </authorList>
    </citation>
    <scope>NUCLEOTIDE SEQUENCE [LARGE SCALE GENOMIC DNA]</scope>
    <source>
        <strain evidence="3 4">NIES-571</strain>
    </source>
</reference>
<organism evidence="3 4">
    <name type="scientific">Tetrabaena socialis</name>
    <dbReference type="NCBI Taxonomy" id="47790"/>
    <lineage>
        <taxon>Eukaryota</taxon>
        <taxon>Viridiplantae</taxon>
        <taxon>Chlorophyta</taxon>
        <taxon>core chlorophytes</taxon>
        <taxon>Chlorophyceae</taxon>
        <taxon>CS clade</taxon>
        <taxon>Chlamydomonadales</taxon>
        <taxon>Tetrabaenaceae</taxon>
        <taxon>Tetrabaena</taxon>
    </lineage>
</organism>
<keyword evidence="1" id="KW-0472">Membrane</keyword>
<feature type="transmembrane region" description="Helical" evidence="1">
    <location>
        <begin position="144"/>
        <end position="165"/>
    </location>
</feature>
<feature type="domain" description="GRAM" evidence="2">
    <location>
        <begin position="18"/>
        <end position="84"/>
    </location>
</feature>
<dbReference type="AlphaFoldDB" id="A0A2J8AB38"/>
<evidence type="ECO:0000313" key="4">
    <source>
        <dbReference type="Proteomes" id="UP000236333"/>
    </source>
</evidence>
<dbReference type="InterPro" id="IPR004182">
    <property type="entry name" value="GRAM"/>
</dbReference>
<dbReference type="Pfam" id="PF02893">
    <property type="entry name" value="GRAM"/>
    <property type="match status" value="1"/>
</dbReference>
<dbReference type="PANTHER" id="PTHR47666:SF1">
    <property type="entry name" value="PROTEIN VASCULAR ASSOCIATED DEATH 1, CHLOROPLASTIC"/>
    <property type="match status" value="1"/>
</dbReference>
<dbReference type="PANTHER" id="PTHR47666">
    <property type="entry name" value="PROTEIN VASCULAR ASSOCIATED DEATH 1, CHLOROPLASTIC"/>
    <property type="match status" value="1"/>
</dbReference>
<comment type="caution">
    <text evidence="3">The sequence shown here is derived from an EMBL/GenBank/DDBJ whole genome shotgun (WGS) entry which is preliminary data.</text>
</comment>
<keyword evidence="1" id="KW-0812">Transmembrane</keyword>
<dbReference type="EMBL" id="PGGS01000080">
    <property type="protein sequence ID" value="PNH09736.1"/>
    <property type="molecule type" value="Genomic_DNA"/>
</dbReference>
<proteinExistence type="predicted"/>
<protein>
    <submittedName>
        <fullName evidence="3">GRAM domain-containing protein 1C</fullName>
    </submittedName>
</protein>
<evidence type="ECO:0000256" key="1">
    <source>
        <dbReference type="SAM" id="Phobius"/>
    </source>
</evidence>
<dbReference type="OrthoDB" id="535435at2759"/>
<feature type="transmembrane region" description="Helical" evidence="1">
    <location>
        <begin position="50"/>
        <end position="67"/>
    </location>
</feature>
<gene>
    <name evidence="3" type="ORF">TSOC_003621</name>
</gene>
<dbReference type="InterPro" id="IPR011993">
    <property type="entry name" value="PH-like_dom_sf"/>
</dbReference>
<accession>A0A2J8AB38</accession>
<dbReference type="Proteomes" id="UP000236333">
    <property type="component" value="Unassembled WGS sequence"/>
</dbReference>
<evidence type="ECO:0000313" key="3">
    <source>
        <dbReference type="EMBL" id="PNH09736.1"/>
    </source>
</evidence>
<dbReference type="SMART" id="SM00568">
    <property type="entry name" value="GRAM"/>
    <property type="match status" value="1"/>
</dbReference>
<keyword evidence="1" id="KW-1133">Transmembrane helix</keyword>
<dbReference type="Gene3D" id="2.30.29.30">
    <property type="entry name" value="Pleckstrin-homology domain (PH domain)/Phosphotyrosine-binding domain (PTB)"/>
    <property type="match status" value="1"/>
</dbReference>
<evidence type="ECO:0000259" key="2">
    <source>
        <dbReference type="SMART" id="SM00568"/>
    </source>
</evidence>